<organism evidence="4 5">
    <name type="scientific">Candidatus Methanocrinis alkalitolerans</name>
    <dbReference type="NCBI Taxonomy" id="3033395"/>
    <lineage>
        <taxon>Archaea</taxon>
        <taxon>Methanobacteriati</taxon>
        <taxon>Methanobacteriota</taxon>
        <taxon>Stenosarchaea group</taxon>
        <taxon>Methanomicrobia</taxon>
        <taxon>Methanotrichales</taxon>
        <taxon>Methanotrichaceae</taxon>
        <taxon>Methanocrinis</taxon>
    </lineage>
</organism>
<dbReference type="Gene3D" id="3.40.250.10">
    <property type="entry name" value="Rhodanese-like domain"/>
    <property type="match status" value="2"/>
</dbReference>
<evidence type="ECO:0000313" key="4">
    <source>
        <dbReference type="EMBL" id="MDF0594104.1"/>
    </source>
</evidence>
<dbReference type="SMART" id="SM00450">
    <property type="entry name" value="RHOD"/>
    <property type="match status" value="1"/>
</dbReference>
<evidence type="ECO:0000256" key="2">
    <source>
        <dbReference type="SAM" id="MobiDB-lite"/>
    </source>
</evidence>
<comment type="caution">
    <text evidence="4">The sequence shown here is derived from an EMBL/GenBank/DDBJ whole genome shotgun (WGS) entry which is preliminary data.</text>
</comment>
<evidence type="ECO:0000259" key="3">
    <source>
        <dbReference type="PROSITE" id="PS50206"/>
    </source>
</evidence>
<dbReference type="Pfam" id="PF00581">
    <property type="entry name" value="Rhodanese"/>
    <property type="match status" value="1"/>
</dbReference>
<dbReference type="PANTHER" id="PTHR43855:SF1">
    <property type="entry name" value="THIOSULFATE SULFURTRANSFERASE"/>
    <property type="match status" value="1"/>
</dbReference>
<dbReference type="RefSeq" id="WP_316969800.1">
    <property type="nucleotide sequence ID" value="NZ_JARFPL010000045.1"/>
</dbReference>
<dbReference type="SUPFAM" id="SSF52821">
    <property type="entry name" value="Rhodanese/Cell cycle control phosphatase"/>
    <property type="match status" value="2"/>
</dbReference>
<feature type="domain" description="Rhodanese" evidence="3">
    <location>
        <begin position="251"/>
        <end position="348"/>
    </location>
</feature>
<protein>
    <submittedName>
        <fullName evidence="4">Rhodanese-like domain-containing protein</fullName>
    </submittedName>
</protein>
<accession>A0ABT5XHB7</accession>
<dbReference type="PANTHER" id="PTHR43855">
    <property type="entry name" value="THIOSULFATE SULFURTRANSFERASE"/>
    <property type="match status" value="1"/>
</dbReference>
<evidence type="ECO:0000256" key="1">
    <source>
        <dbReference type="ARBA" id="ARBA00022737"/>
    </source>
</evidence>
<dbReference type="PROSITE" id="PS00380">
    <property type="entry name" value="RHODANESE_1"/>
    <property type="match status" value="1"/>
</dbReference>
<dbReference type="InterPro" id="IPR001307">
    <property type="entry name" value="Thiosulphate_STrfase_CS"/>
</dbReference>
<dbReference type="PROSITE" id="PS50206">
    <property type="entry name" value="RHODANESE_3"/>
    <property type="match status" value="2"/>
</dbReference>
<feature type="region of interest" description="Disordered" evidence="2">
    <location>
        <begin position="75"/>
        <end position="105"/>
    </location>
</feature>
<gene>
    <name evidence="4" type="ORF">P0O24_10985</name>
</gene>
<dbReference type="Proteomes" id="UP001215956">
    <property type="component" value="Unassembled WGS sequence"/>
</dbReference>
<dbReference type="InterPro" id="IPR051126">
    <property type="entry name" value="Thiosulfate_sulfurtransferase"/>
</dbReference>
<proteinExistence type="predicted"/>
<keyword evidence="1" id="KW-0677">Repeat</keyword>
<reference evidence="4 5" key="1">
    <citation type="submission" date="2023-03" db="EMBL/GenBank/DDBJ databases">
        <title>Whole genome sequencing of Methanotrichaceae archaeon M04Ac.</title>
        <authorList>
            <person name="Khomyakova M.A."/>
            <person name="Merkel A.Y."/>
            <person name="Slobodkin A.I."/>
        </authorList>
    </citation>
    <scope>NUCLEOTIDE SEQUENCE [LARGE SCALE GENOMIC DNA]</scope>
    <source>
        <strain evidence="4 5">M04Ac</strain>
    </source>
</reference>
<feature type="domain" description="Rhodanese" evidence="3">
    <location>
        <begin position="120"/>
        <end position="218"/>
    </location>
</feature>
<keyword evidence="5" id="KW-1185">Reference proteome</keyword>
<evidence type="ECO:0000313" key="5">
    <source>
        <dbReference type="Proteomes" id="UP001215956"/>
    </source>
</evidence>
<name>A0ABT5XHB7_9EURY</name>
<dbReference type="EMBL" id="JARFPL010000045">
    <property type="protein sequence ID" value="MDF0594104.1"/>
    <property type="molecule type" value="Genomic_DNA"/>
</dbReference>
<dbReference type="InterPro" id="IPR001763">
    <property type="entry name" value="Rhodanese-like_dom"/>
</dbReference>
<sequence length="351" mass="38148">MIIANSRSISRSYGQLHRSSPECSCICRLGAGSIVAFLFAGVILASAASASTPGCPDCPDWNNFNAWWDKYHKAPNQADSGPSSGSLRDQAEKSRAKNEESGVSSVEYPKTELIFRPGDDIDGRILLDARSPADYERGHLPGARNLYWRWLRPAGALDIDVAVSLLSSIGIEETDSIVVYGDGDDSAYLFWALEVLGHPNLARLDGDVRALNGLDLVQNAPEPEESEYSSALRVGLLVDETMLKEAHGNLGAQIVDARSSYPDRAASRISNSMYFKTADLYSDPEAGTLKTAGELERLFTGRGIDGGKVQMIYGTPEATALYFALRTMGYRAAVVDGDWWQKTDYTVSSIS</sequence>
<feature type="compositionally biased region" description="Polar residues" evidence="2">
    <location>
        <begin position="77"/>
        <end position="87"/>
    </location>
</feature>
<feature type="compositionally biased region" description="Basic and acidic residues" evidence="2">
    <location>
        <begin position="89"/>
        <end position="100"/>
    </location>
</feature>
<dbReference type="InterPro" id="IPR036873">
    <property type="entry name" value="Rhodanese-like_dom_sf"/>
</dbReference>